<dbReference type="EMBL" id="AFEU01000002">
    <property type="protein sequence ID" value="EIJ80309.1"/>
    <property type="molecule type" value="Genomic_DNA"/>
</dbReference>
<dbReference type="OrthoDB" id="569879at2"/>
<protein>
    <submittedName>
        <fullName evidence="2">NERD domain-containing protein</fullName>
    </submittedName>
</protein>
<dbReference type="PATRIC" id="fig|997296.3.peg.1723"/>
<reference evidence="2 3" key="1">
    <citation type="journal article" date="2012" name="Appl. Environ. Microbiol.">
        <title>Genome Sequence of Thermotolerant Bacillus methanolicus: Features and Regulation Related to Methylotrophy and Production of L-Lysine and L-Glutamate from Methanol.</title>
        <authorList>
            <person name="Heggeset T.M."/>
            <person name="Krog A."/>
            <person name="Balzer S."/>
            <person name="Wentzel A."/>
            <person name="Ellingsen T.E."/>
            <person name="Brautaset T."/>
        </authorList>
    </citation>
    <scope>NUCLEOTIDE SEQUENCE [LARGE SCALE GENOMIC DNA]</scope>
    <source>
        <strain evidence="2 3">PB1</strain>
    </source>
</reference>
<comment type="caution">
    <text evidence="2">The sequence shown here is derived from an EMBL/GenBank/DDBJ whole genome shotgun (WGS) entry which is preliminary data.</text>
</comment>
<name>I3E1D8_BACMT</name>
<dbReference type="eggNOG" id="COG0551">
    <property type="taxonomic scope" value="Bacteria"/>
</dbReference>
<dbReference type="PROSITE" id="PS50965">
    <property type="entry name" value="NERD"/>
    <property type="match status" value="1"/>
</dbReference>
<dbReference type="AlphaFoldDB" id="I3E1D8"/>
<dbReference type="Pfam" id="PF08378">
    <property type="entry name" value="NERD"/>
    <property type="match status" value="1"/>
</dbReference>
<evidence type="ECO:0000313" key="2">
    <source>
        <dbReference type="EMBL" id="EIJ80309.1"/>
    </source>
</evidence>
<organism evidence="2 3">
    <name type="scientific">Bacillus methanolicus PB1</name>
    <dbReference type="NCBI Taxonomy" id="997296"/>
    <lineage>
        <taxon>Bacteria</taxon>
        <taxon>Bacillati</taxon>
        <taxon>Bacillota</taxon>
        <taxon>Bacilli</taxon>
        <taxon>Bacillales</taxon>
        <taxon>Bacillaceae</taxon>
        <taxon>Bacillus</taxon>
    </lineage>
</organism>
<dbReference type="InterPro" id="IPR011528">
    <property type="entry name" value="NERD"/>
</dbReference>
<evidence type="ECO:0000313" key="3">
    <source>
        <dbReference type="Proteomes" id="UP000010523"/>
    </source>
</evidence>
<keyword evidence="3" id="KW-1185">Reference proteome</keyword>
<evidence type="ECO:0000259" key="1">
    <source>
        <dbReference type="PROSITE" id="PS50965"/>
    </source>
</evidence>
<gene>
    <name evidence="2" type="ORF">PB1_08107</name>
</gene>
<dbReference type="Proteomes" id="UP000010523">
    <property type="component" value="Unassembled WGS sequence"/>
</dbReference>
<feature type="domain" description="NERD" evidence="1">
    <location>
        <begin position="41"/>
        <end position="156"/>
    </location>
</feature>
<accession>I3E1D8</accession>
<proteinExistence type="predicted"/>
<dbReference type="STRING" id="997296.PB1_08107"/>
<sequence>MILKELREPIRIKQAKALFRRIRKDHHKLPIIEDDLKKRTSGYRGEEELAYYLKYLNENQYYIFYDLRLLHNQPFQIDTLIISPFFALIIEVKNYSGTLFFDKYSKQLIRISENKEDGFPNPLTQVKRQKGQLKLWMEKRKIDFLPIEYLAVISQSKTIMKTTNGNQHIFQRIVHADQLLEKIAEFESKYSKESISKKDIQKINRLLLKEHTPHFPNILQAFGIDGSEIIKGVQCPNCLSFLMIRNFGTWYCPVCKTQSKSAHQQAIYDYFLLINSTLTNKECREFLQISSERIVRNLLTSMNLPFSGTNKGRIYHRSEM</sequence>